<comment type="caution">
    <text evidence="2">The sequence shown here is derived from an EMBL/GenBank/DDBJ whole genome shotgun (WGS) entry which is preliminary data.</text>
</comment>
<keyword evidence="3" id="KW-1185">Reference proteome</keyword>
<name>A0ABQ9TDX6_SAGOE</name>
<feature type="non-terminal residue" evidence="2">
    <location>
        <position position="58"/>
    </location>
</feature>
<dbReference type="Proteomes" id="UP001266305">
    <property type="component" value="Unassembled WGS sequence"/>
</dbReference>
<evidence type="ECO:0000256" key="1">
    <source>
        <dbReference type="SAM" id="MobiDB-lite"/>
    </source>
</evidence>
<feature type="non-terminal residue" evidence="2">
    <location>
        <position position="1"/>
    </location>
</feature>
<feature type="region of interest" description="Disordered" evidence="1">
    <location>
        <begin position="1"/>
        <end position="58"/>
    </location>
</feature>
<proteinExistence type="predicted"/>
<gene>
    <name evidence="2" type="ORF">P7K49_038165</name>
</gene>
<reference evidence="2 3" key="1">
    <citation type="submission" date="2023-05" db="EMBL/GenBank/DDBJ databases">
        <title>B98-5 Cell Line De Novo Hybrid Assembly: An Optical Mapping Approach.</title>
        <authorList>
            <person name="Kananen K."/>
            <person name="Auerbach J.A."/>
            <person name="Kautto E."/>
            <person name="Blachly J.S."/>
        </authorList>
    </citation>
    <scope>NUCLEOTIDE SEQUENCE [LARGE SCALE GENOMIC DNA]</scope>
    <source>
        <strain evidence="2">B95-8</strain>
        <tissue evidence="2">Cell line</tissue>
    </source>
</reference>
<organism evidence="2 3">
    <name type="scientific">Saguinus oedipus</name>
    <name type="common">Cotton-top tamarin</name>
    <name type="synonym">Oedipomidas oedipus</name>
    <dbReference type="NCBI Taxonomy" id="9490"/>
    <lineage>
        <taxon>Eukaryota</taxon>
        <taxon>Metazoa</taxon>
        <taxon>Chordata</taxon>
        <taxon>Craniata</taxon>
        <taxon>Vertebrata</taxon>
        <taxon>Euteleostomi</taxon>
        <taxon>Mammalia</taxon>
        <taxon>Eutheria</taxon>
        <taxon>Euarchontoglires</taxon>
        <taxon>Primates</taxon>
        <taxon>Haplorrhini</taxon>
        <taxon>Platyrrhini</taxon>
        <taxon>Cebidae</taxon>
        <taxon>Callitrichinae</taxon>
        <taxon>Saguinus</taxon>
    </lineage>
</organism>
<dbReference type="EMBL" id="JASSZA010000023">
    <property type="protein sequence ID" value="KAK2082929.1"/>
    <property type="molecule type" value="Genomic_DNA"/>
</dbReference>
<sequence length="58" mass="5931">PPPPPPSPRLWLSRPPSPPPPPKSVSGSPRTCARAGVRNQLGPSWGGEARGEGGATQV</sequence>
<evidence type="ECO:0000313" key="2">
    <source>
        <dbReference type="EMBL" id="KAK2082929.1"/>
    </source>
</evidence>
<protein>
    <submittedName>
        <fullName evidence="2">Uncharacterized protein</fullName>
    </submittedName>
</protein>
<evidence type="ECO:0000313" key="3">
    <source>
        <dbReference type="Proteomes" id="UP001266305"/>
    </source>
</evidence>
<accession>A0ABQ9TDX6</accession>